<dbReference type="RefSeq" id="WP_077130515.1">
    <property type="nucleotide sequence ID" value="NZ_CP014263.1"/>
</dbReference>
<dbReference type="InterPro" id="IPR050463">
    <property type="entry name" value="Gfo/Idh/MocA_oxidrdct_glycsds"/>
</dbReference>
<evidence type="ECO:0000313" key="4">
    <source>
        <dbReference type="Proteomes" id="UP000187941"/>
    </source>
</evidence>
<dbReference type="PANTHER" id="PTHR43818">
    <property type="entry name" value="BCDNA.GH03377"/>
    <property type="match status" value="1"/>
</dbReference>
<evidence type="ECO:0000259" key="1">
    <source>
        <dbReference type="Pfam" id="PF01408"/>
    </source>
</evidence>
<dbReference type="InterPro" id="IPR036291">
    <property type="entry name" value="NAD(P)-bd_dom_sf"/>
</dbReference>
<dbReference type="PANTHER" id="PTHR43818:SF10">
    <property type="entry name" value="NADH-DEPENDENT DEHYDROGENASE-RELATED"/>
    <property type="match status" value="1"/>
</dbReference>
<evidence type="ECO:0000313" key="3">
    <source>
        <dbReference type="EMBL" id="AQG79068.1"/>
    </source>
</evidence>
<evidence type="ECO:0000259" key="2">
    <source>
        <dbReference type="Pfam" id="PF19051"/>
    </source>
</evidence>
<keyword evidence="4" id="KW-1185">Reference proteome</keyword>
<proteinExistence type="predicted"/>
<dbReference type="Gene3D" id="3.30.360.10">
    <property type="entry name" value="Dihydrodipicolinate Reductase, domain 2"/>
    <property type="match status" value="1"/>
</dbReference>
<organism evidence="3 4">
    <name type="scientific">Spirosoma montaniterrae</name>
    <dbReference type="NCBI Taxonomy" id="1178516"/>
    <lineage>
        <taxon>Bacteria</taxon>
        <taxon>Pseudomonadati</taxon>
        <taxon>Bacteroidota</taxon>
        <taxon>Cytophagia</taxon>
        <taxon>Cytophagales</taxon>
        <taxon>Cytophagaceae</taxon>
        <taxon>Spirosoma</taxon>
    </lineage>
</organism>
<feature type="domain" description="Gfo/Idh/MocA-like oxidoreductase N-terminal" evidence="1">
    <location>
        <begin position="33"/>
        <end position="157"/>
    </location>
</feature>
<dbReference type="InterPro" id="IPR000683">
    <property type="entry name" value="Gfo/Idh/MocA-like_OxRdtase_N"/>
</dbReference>
<dbReference type="Gene3D" id="3.40.50.720">
    <property type="entry name" value="NAD(P)-binding Rossmann-like Domain"/>
    <property type="match status" value="1"/>
</dbReference>
<sequence>MNRREFLKTSGGGVLGLTLLPGPARKVAPSDRLRVAHVGLNGMGTNHLNWFANLPDVEVVGLCDVDETHLNKALGALQKLQPNTTAKTYADFRYLLDRPDIDAITCATPDHWHAQIAIMAFQAGKDVYGEKPLSYSVREGQQMLKALNRYGRIFQLGTQIHAGENYHRVAEIIQAGAIGRVHTVRLWKTGFPPVLGPANYQTPPTALNWEMWQGPAPASAYTPERCHVNYRYFLDYSGGVFQDFWCHIADIVWWSINPTGLRSIRAKGEAPEGIADAPKWIDVDYEFDGLNLHWTSTPPNVPGAAKRHIGAYFEGDKGTLLCDYNTREITINGVVMTDVPTVPITLERSPGHQQNFVNAVKSRQQPQSNLAYVRQMTLPMHLGLIAWRLGEPLEWNPRKEKFRHNRAANALLSRPYREGWKLI</sequence>
<dbReference type="SUPFAM" id="SSF55347">
    <property type="entry name" value="Glyceraldehyde-3-phosphate dehydrogenase-like, C-terminal domain"/>
    <property type="match status" value="1"/>
</dbReference>
<dbReference type="AlphaFoldDB" id="A0A1P9WUP8"/>
<dbReference type="InterPro" id="IPR043906">
    <property type="entry name" value="Gfo/Idh/MocA_OxRdtase_bact_C"/>
</dbReference>
<protein>
    <submittedName>
        <fullName evidence="3">Oxidoreductase</fullName>
    </submittedName>
</protein>
<feature type="domain" description="Gfo/Idh/MocA-like oxidoreductase bacterial type C-terminal" evidence="2">
    <location>
        <begin position="200"/>
        <end position="421"/>
    </location>
</feature>
<accession>A0A1P9WUP8</accession>
<dbReference type="EMBL" id="CP014263">
    <property type="protein sequence ID" value="AQG79068.1"/>
    <property type="molecule type" value="Genomic_DNA"/>
</dbReference>
<dbReference type="SUPFAM" id="SSF51735">
    <property type="entry name" value="NAD(P)-binding Rossmann-fold domains"/>
    <property type="match status" value="1"/>
</dbReference>
<name>A0A1P9WUP8_9BACT</name>
<reference evidence="3 4" key="1">
    <citation type="submission" date="2016-01" db="EMBL/GenBank/DDBJ databases">
        <authorList>
            <person name="Oliw E.H."/>
        </authorList>
    </citation>
    <scope>NUCLEOTIDE SEQUENCE [LARGE SCALE GENOMIC DNA]</scope>
    <source>
        <strain evidence="3 4">DY10</strain>
    </source>
</reference>
<dbReference type="GO" id="GO:0000166">
    <property type="term" value="F:nucleotide binding"/>
    <property type="evidence" value="ECO:0007669"/>
    <property type="project" value="InterPro"/>
</dbReference>
<dbReference type="Pfam" id="PF01408">
    <property type="entry name" value="GFO_IDH_MocA"/>
    <property type="match status" value="1"/>
</dbReference>
<dbReference type="Proteomes" id="UP000187941">
    <property type="component" value="Chromosome"/>
</dbReference>
<dbReference type="Pfam" id="PF19051">
    <property type="entry name" value="GFO_IDH_MocA_C2"/>
    <property type="match status" value="1"/>
</dbReference>
<dbReference type="STRING" id="1178516.AWR27_06855"/>
<dbReference type="KEGG" id="smon:AWR27_06855"/>
<gene>
    <name evidence="3" type="ORF">AWR27_06855</name>
</gene>
<dbReference type="OrthoDB" id="9763611at2"/>